<evidence type="ECO:0000313" key="6">
    <source>
        <dbReference type="EMBL" id="MDQ0379496.1"/>
    </source>
</evidence>
<gene>
    <name evidence="6" type="ORF">FB470_003490</name>
</gene>
<evidence type="ECO:0000256" key="4">
    <source>
        <dbReference type="SAM" id="MobiDB-lite"/>
    </source>
</evidence>
<dbReference type="SUPFAM" id="SSF52402">
    <property type="entry name" value="Adenine nucleotide alpha hydrolases-like"/>
    <property type="match status" value="1"/>
</dbReference>
<evidence type="ECO:0000313" key="7">
    <source>
        <dbReference type="Proteomes" id="UP001229651"/>
    </source>
</evidence>
<comment type="function">
    <text evidence="3">The electron transfer flavoprotein serves as a specific electron acceptor for other dehydrogenases. It transfers the electrons to the main respiratory chain via ETF-ubiquinone oxidoreductase (ETF dehydrogenase).</text>
</comment>
<dbReference type="Pfam" id="PF01012">
    <property type="entry name" value="ETF"/>
    <property type="match status" value="1"/>
</dbReference>
<evidence type="ECO:0000256" key="3">
    <source>
        <dbReference type="ARBA" id="ARBA00025649"/>
    </source>
</evidence>
<proteinExistence type="predicted"/>
<sequence>MAEVLVLAEHFDGQVGRRTVELLSALVRLGCPVTLLSGETAGARDIAARVARQTGSAQTADVVAVVVDRAARLPGREGRIACAAGYPLPGELDESAPGSSGWRPSER</sequence>
<dbReference type="Gene3D" id="3.40.50.620">
    <property type="entry name" value="HUPs"/>
    <property type="match status" value="1"/>
</dbReference>
<reference evidence="6 7" key="1">
    <citation type="submission" date="2023-07" db="EMBL/GenBank/DDBJ databases">
        <title>Sequencing the genomes of 1000 actinobacteria strains.</title>
        <authorList>
            <person name="Klenk H.-P."/>
        </authorList>
    </citation>
    <scope>NUCLEOTIDE SEQUENCE [LARGE SCALE GENOMIC DNA]</scope>
    <source>
        <strain evidence="6 7">DSM 45805</strain>
    </source>
</reference>
<keyword evidence="7" id="KW-1185">Reference proteome</keyword>
<accession>A0ABU0EW54</accession>
<dbReference type="InterPro" id="IPR014730">
    <property type="entry name" value="ETF_a/b_N"/>
</dbReference>
<evidence type="ECO:0000256" key="1">
    <source>
        <dbReference type="ARBA" id="ARBA00001974"/>
    </source>
</evidence>
<organism evidence="6 7">
    <name type="scientific">Amycolatopsis thermophila</name>
    <dbReference type="NCBI Taxonomy" id="206084"/>
    <lineage>
        <taxon>Bacteria</taxon>
        <taxon>Bacillati</taxon>
        <taxon>Actinomycetota</taxon>
        <taxon>Actinomycetes</taxon>
        <taxon>Pseudonocardiales</taxon>
        <taxon>Pseudonocardiaceae</taxon>
        <taxon>Amycolatopsis</taxon>
    </lineage>
</organism>
<comment type="caution">
    <text evidence="6">The sequence shown here is derived from an EMBL/GenBank/DDBJ whole genome shotgun (WGS) entry which is preliminary data.</text>
</comment>
<evidence type="ECO:0000256" key="2">
    <source>
        <dbReference type="ARBA" id="ARBA00011355"/>
    </source>
</evidence>
<dbReference type="Proteomes" id="UP001229651">
    <property type="component" value="Unassembled WGS sequence"/>
</dbReference>
<name>A0ABU0EW54_9PSEU</name>
<feature type="domain" description="Electron transfer flavoprotein alpha/beta-subunit N-terminal" evidence="5">
    <location>
        <begin position="5"/>
        <end position="69"/>
    </location>
</feature>
<protein>
    <submittedName>
        <fullName evidence="6">Electron transfer flavoprotein alpha subunit</fullName>
    </submittedName>
</protein>
<evidence type="ECO:0000259" key="5">
    <source>
        <dbReference type="Pfam" id="PF01012"/>
    </source>
</evidence>
<dbReference type="RefSeq" id="WP_306992866.1">
    <property type="nucleotide sequence ID" value="NZ_JAUSUT010000001.1"/>
</dbReference>
<comment type="subunit">
    <text evidence="2">Heterodimer of an alpha and a beta subunit.</text>
</comment>
<dbReference type="EMBL" id="JAUSUT010000001">
    <property type="protein sequence ID" value="MDQ0379496.1"/>
    <property type="molecule type" value="Genomic_DNA"/>
</dbReference>
<feature type="region of interest" description="Disordered" evidence="4">
    <location>
        <begin position="87"/>
        <end position="107"/>
    </location>
</feature>
<dbReference type="InterPro" id="IPR014729">
    <property type="entry name" value="Rossmann-like_a/b/a_fold"/>
</dbReference>
<comment type="cofactor">
    <cofactor evidence="1">
        <name>FAD</name>
        <dbReference type="ChEBI" id="CHEBI:57692"/>
    </cofactor>
</comment>